<dbReference type="Proteomes" id="UP000318478">
    <property type="component" value="Unassembled WGS sequence"/>
</dbReference>
<accession>A0A5C5YUL5</accession>
<protein>
    <submittedName>
        <fullName evidence="2">Uncharacterized protein</fullName>
    </submittedName>
</protein>
<sequence length="106" mass="11856">MAEQIDLSATHSKLSEIEKQIHKLSRVLRIDDNRVSRNLCVCDPCDGVRQQRSAKLLTLVRHVWSHGRSEVCSSSRVCGGLGPGGRTGSSPHGENQRPSERKRREQ</sequence>
<proteinExistence type="predicted"/>
<feature type="compositionally biased region" description="Basic and acidic residues" evidence="1">
    <location>
        <begin position="94"/>
        <end position="106"/>
    </location>
</feature>
<gene>
    <name evidence="2" type="ORF">Pla123a_11440</name>
</gene>
<evidence type="ECO:0000313" key="2">
    <source>
        <dbReference type="EMBL" id="TWT78353.1"/>
    </source>
</evidence>
<evidence type="ECO:0000313" key="3">
    <source>
        <dbReference type="Proteomes" id="UP000318478"/>
    </source>
</evidence>
<feature type="region of interest" description="Disordered" evidence="1">
    <location>
        <begin position="72"/>
        <end position="106"/>
    </location>
</feature>
<keyword evidence="3" id="KW-1185">Reference proteome</keyword>
<dbReference type="EMBL" id="SJPO01000002">
    <property type="protein sequence ID" value="TWT78353.1"/>
    <property type="molecule type" value="Genomic_DNA"/>
</dbReference>
<reference evidence="2 3" key="1">
    <citation type="submission" date="2019-02" db="EMBL/GenBank/DDBJ databases">
        <title>Deep-cultivation of Planctomycetes and their phenomic and genomic characterization uncovers novel biology.</title>
        <authorList>
            <person name="Wiegand S."/>
            <person name="Jogler M."/>
            <person name="Boedeker C."/>
            <person name="Pinto D."/>
            <person name="Vollmers J."/>
            <person name="Rivas-Marin E."/>
            <person name="Kohn T."/>
            <person name="Peeters S.H."/>
            <person name="Heuer A."/>
            <person name="Rast P."/>
            <person name="Oberbeckmann S."/>
            <person name="Bunk B."/>
            <person name="Jeske O."/>
            <person name="Meyerdierks A."/>
            <person name="Storesund J.E."/>
            <person name="Kallscheuer N."/>
            <person name="Luecker S."/>
            <person name="Lage O.M."/>
            <person name="Pohl T."/>
            <person name="Merkel B.J."/>
            <person name="Hornburger P."/>
            <person name="Mueller R.-W."/>
            <person name="Bruemmer F."/>
            <person name="Labrenz M."/>
            <person name="Spormann A.M."/>
            <person name="Op Den Camp H."/>
            <person name="Overmann J."/>
            <person name="Amann R."/>
            <person name="Jetten M.S.M."/>
            <person name="Mascher T."/>
            <person name="Medema M.H."/>
            <person name="Devos D.P."/>
            <person name="Kaster A.-K."/>
            <person name="Ovreas L."/>
            <person name="Rohde M."/>
            <person name="Galperin M.Y."/>
            <person name="Jogler C."/>
        </authorList>
    </citation>
    <scope>NUCLEOTIDE SEQUENCE [LARGE SCALE GENOMIC DNA]</scope>
    <source>
        <strain evidence="2 3">Pla123a</strain>
    </source>
</reference>
<comment type="caution">
    <text evidence="2">The sequence shown here is derived from an EMBL/GenBank/DDBJ whole genome shotgun (WGS) entry which is preliminary data.</text>
</comment>
<organism evidence="2 3">
    <name type="scientific">Posidoniimonas polymericola</name>
    <dbReference type="NCBI Taxonomy" id="2528002"/>
    <lineage>
        <taxon>Bacteria</taxon>
        <taxon>Pseudomonadati</taxon>
        <taxon>Planctomycetota</taxon>
        <taxon>Planctomycetia</taxon>
        <taxon>Pirellulales</taxon>
        <taxon>Lacipirellulaceae</taxon>
        <taxon>Posidoniimonas</taxon>
    </lineage>
</organism>
<evidence type="ECO:0000256" key="1">
    <source>
        <dbReference type="SAM" id="MobiDB-lite"/>
    </source>
</evidence>
<name>A0A5C5YUL5_9BACT</name>
<dbReference type="AlphaFoldDB" id="A0A5C5YUL5"/>